<name>A0ABN1VVW2_9MICO</name>
<dbReference type="InterPro" id="IPR036390">
    <property type="entry name" value="WH_DNA-bd_sf"/>
</dbReference>
<evidence type="ECO:0000313" key="2">
    <source>
        <dbReference type="Proteomes" id="UP001500943"/>
    </source>
</evidence>
<evidence type="ECO:0000313" key="1">
    <source>
        <dbReference type="EMBL" id="GAA1222864.1"/>
    </source>
</evidence>
<proteinExistence type="predicted"/>
<dbReference type="RefSeq" id="WP_343926002.1">
    <property type="nucleotide sequence ID" value="NZ_BAAAKW010000035.1"/>
</dbReference>
<dbReference type="EMBL" id="BAAAKW010000035">
    <property type="protein sequence ID" value="GAA1222864.1"/>
    <property type="molecule type" value="Genomic_DNA"/>
</dbReference>
<protein>
    <submittedName>
        <fullName evidence="1">Helix-turn-helix domain-containing protein</fullName>
    </submittedName>
</protein>
<comment type="caution">
    <text evidence="1">The sequence shown here is derived from an EMBL/GenBank/DDBJ whole genome shotgun (WGS) entry which is preliminary data.</text>
</comment>
<gene>
    <name evidence="1" type="ORF">GCM10009655_23060</name>
</gene>
<sequence length="167" mass="18155">MESDTKRIEGKLDRIVDLLESNAGARELVARSQEKFWALEGLRERIEDNAGNVMIVGAVGLPTGETYDWQQAESVTTALQLEWSDLSDVLGALGHPIRLLILQNIVSGTRSTPQLAAIPELGTTGQLHHHLRLLIAAGWLTSTGRGHYAIPAPRVVPLLAILLAANR</sequence>
<dbReference type="SUPFAM" id="SSF46785">
    <property type="entry name" value="Winged helix' DNA-binding domain"/>
    <property type="match status" value="1"/>
</dbReference>
<organism evidence="1 2">
    <name type="scientific">Rhodoglobus aureus</name>
    <dbReference type="NCBI Taxonomy" id="191497"/>
    <lineage>
        <taxon>Bacteria</taxon>
        <taxon>Bacillati</taxon>
        <taxon>Actinomycetota</taxon>
        <taxon>Actinomycetes</taxon>
        <taxon>Micrococcales</taxon>
        <taxon>Microbacteriaceae</taxon>
        <taxon>Rhodoglobus</taxon>
    </lineage>
</organism>
<accession>A0ABN1VVW2</accession>
<dbReference type="InterPro" id="IPR036388">
    <property type="entry name" value="WH-like_DNA-bd_sf"/>
</dbReference>
<reference evidence="1 2" key="1">
    <citation type="journal article" date="2019" name="Int. J. Syst. Evol. Microbiol.">
        <title>The Global Catalogue of Microorganisms (GCM) 10K type strain sequencing project: providing services to taxonomists for standard genome sequencing and annotation.</title>
        <authorList>
            <consortium name="The Broad Institute Genomics Platform"/>
            <consortium name="The Broad Institute Genome Sequencing Center for Infectious Disease"/>
            <person name="Wu L."/>
            <person name="Ma J."/>
        </authorList>
    </citation>
    <scope>NUCLEOTIDE SEQUENCE [LARGE SCALE GENOMIC DNA]</scope>
    <source>
        <strain evidence="1 2">JCM 12762</strain>
    </source>
</reference>
<dbReference type="Proteomes" id="UP001500943">
    <property type="component" value="Unassembled WGS sequence"/>
</dbReference>
<keyword evidence="2" id="KW-1185">Reference proteome</keyword>
<dbReference type="Gene3D" id="1.10.10.10">
    <property type="entry name" value="Winged helix-like DNA-binding domain superfamily/Winged helix DNA-binding domain"/>
    <property type="match status" value="1"/>
</dbReference>